<reference evidence="6" key="1">
    <citation type="submission" date="2017-04" db="EMBL/GenBank/DDBJ databases">
        <authorList>
            <person name="Varghese N."/>
            <person name="Submissions S."/>
        </authorList>
    </citation>
    <scope>NUCLEOTIDE SEQUENCE [LARGE SCALE GENOMIC DNA]</scope>
</reference>
<accession>A0A1Y6EQS2</accession>
<dbReference type="GO" id="GO:0030674">
    <property type="term" value="F:protein-macromolecule adaptor activity"/>
    <property type="evidence" value="ECO:0007669"/>
    <property type="project" value="TreeGrafter"/>
</dbReference>
<dbReference type="Proteomes" id="UP000194420">
    <property type="component" value="Unassembled WGS sequence"/>
</dbReference>
<dbReference type="InterPro" id="IPR007450">
    <property type="entry name" value="BamE_dom"/>
</dbReference>
<dbReference type="AlphaFoldDB" id="A0A1Y6EQS2"/>
<dbReference type="EMBL" id="FXWG01000001">
    <property type="protein sequence ID" value="SMQ63310.1"/>
    <property type="molecule type" value="Genomic_DNA"/>
</dbReference>
<dbReference type="GO" id="GO:1990063">
    <property type="term" value="C:Bam protein complex"/>
    <property type="evidence" value="ECO:0007669"/>
    <property type="project" value="TreeGrafter"/>
</dbReference>
<keyword evidence="6" id="KW-1185">Reference proteome</keyword>
<keyword evidence="1" id="KW-0732">Signal</keyword>
<dbReference type="PANTHER" id="PTHR37482:SF1">
    <property type="entry name" value="OUTER MEMBRANE PROTEIN ASSEMBLY FACTOR BAME"/>
    <property type="match status" value="1"/>
</dbReference>
<evidence type="ECO:0000256" key="3">
    <source>
        <dbReference type="ARBA" id="ARBA00023237"/>
    </source>
</evidence>
<protein>
    <submittedName>
        <fullName evidence="5">Beta-barrel assembly machine subunit BamE</fullName>
    </submittedName>
</protein>
<dbReference type="Pfam" id="PF04355">
    <property type="entry name" value="BamE"/>
    <property type="match status" value="1"/>
</dbReference>
<name>A0A1Y6EQS2_9SPHN</name>
<dbReference type="Gene3D" id="3.30.1450.10">
    <property type="match status" value="1"/>
</dbReference>
<evidence type="ECO:0000256" key="1">
    <source>
        <dbReference type="ARBA" id="ARBA00022729"/>
    </source>
</evidence>
<dbReference type="GO" id="GO:0051205">
    <property type="term" value="P:protein insertion into membrane"/>
    <property type="evidence" value="ECO:0007669"/>
    <property type="project" value="TreeGrafter"/>
</dbReference>
<evidence type="ECO:0000259" key="4">
    <source>
        <dbReference type="Pfam" id="PF04355"/>
    </source>
</evidence>
<evidence type="ECO:0000256" key="2">
    <source>
        <dbReference type="ARBA" id="ARBA00023136"/>
    </source>
</evidence>
<dbReference type="GO" id="GO:0043165">
    <property type="term" value="P:Gram-negative-bacterium-type cell outer membrane assembly"/>
    <property type="evidence" value="ECO:0007669"/>
    <property type="project" value="TreeGrafter"/>
</dbReference>
<keyword evidence="2" id="KW-0472">Membrane</keyword>
<evidence type="ECO:0000313" key="6">
    <source>
        <dbReference type="Proteomes" id="UP000194420"/>
    </source>
</evidence>
<dbReference type="InterPro" id="IPR026592">
    <property type="entry name" value="BamE"/>
</dbReference>
<sequence length="165" mass="17495">MGHLGNTKDAMKHAAALKIGLMIAVGAGLAGCTSIRESRGYVIDQTLMQTVQPGIDNRRSVEGTLGRPSFTSQYGDQTWYYVSSVTGRRPFVRPTTRDHSVLAVKFDNAGNVTEVERSGMENVVILRPDGDETPTLGRERSFLEDLFGNIGQVGAPGAGGAGPGG</sequence>
<proteinExistence type="predicted"/>
<gene>
    <name evidence="5" type="ORF">SAMN06297468_0835</name>
</gene>
<evidence type="ECO:0000313" key="5">
    <source>
        <dbReference type="EMBL" id="SMQ63310.1"/>
    </source>
</evidence>
<dbReference type="InterPro" id="IPR037873">
    <property type="entry name" value="BamE-like"/>
</dbReference>
<dbReference type="PANTHER" id="PTHR37482">
    <property type="entry name" value="OUTER MEMBRANE PROTEIN ASSEMBLY FACTOR BAME"/>
    <property type="match status" value="1"/>
</dbReference>
<keyword evidence="3" id="KW-0998">Cell outer membrane</keyword>
<organism evidence="5 6">
    <name type="scientific">Altererythrobacter xiamenensis</name>
    <dbReference type="NCBI Taxonomy" id="1316679"/>
    <lineage>
        <taxon>Bacteria</taxon>
        <taxon>Pseudomonadati</taxon>
        <taxon>Pseudomonadota</taxon>
        <taxon>Alphaproteobacteria</taxon>
        <taxon>Sphingomonadales</taxon>
        <taxon>Erythrobacteraceae</taxon>
        <taxon>Altererythrobacter</taxon>
    </lineage>
</organism>
<feature type="domain" description="Outer membrane protein assembly factor BamE" evidence="4">
    <location>
        <begin position="40"/>
        <end position="114"/>
    </location>
</feature>